<dbReference type="GO" id="GO:0016740">
    <property type="term" value="F:transferase activity"/>
    <property type="evidence" value="ECO:0007669"/>
    <property type="project" value="UniProtKB-KW"/>
</dbReference>
<dbReference type="OrthoDB" id="7866545at2"/>
<protein>
    <submittedName>
        <fullName evidence="2">Nucleotidyltransferase family protein</fullName>
    </submittedName>
</protein>
<keyword evidence="2" id="KW-0808">Transferase</keyword>
<evidence type="ECO:0000313" key="2">
    <source>
        <dbReference type="EMBL" id="TMM48340.1"/>
    </source>
</evidence>
<accession>A0A5S3P5M1</accession>
<dbReference type="RefSeq" id="WP_138617925.1">
    <property type="nucleotide sequence ID" value="NZ_VCAO01000003.1"/>
</dbReference>
<keyword evidence="3" id="KW-1185">Reference proteome</keyword>
<dbReference type="InterPro" id="IPR039498">
    <property type="entry name" value="NTP_transf_5"/>
</dbReference>
<feature type="signal peptide" evidence="1">
    <location>
        <begin position="1"/>
        <end position="24"/>
    </location>
</feature>
<feature type="chain" id="PRO_5024417611" evidence="1">
    <location>
        <begin position="25"/>
        <end position="381"/>
    </location>
</feature>
<dbReference type="EMBL" id="VCAO01000003">
    <property type="protein sequence ID" value="TMM48340.1"/>
    <property type="molecule type" value="Genomic_DNA"/>
</dbReference>
<dbReference type="AlphaFoldDB" id="A0A5S3P5M1"/>
<dbReference type="Proteomes" id="UP000309668">
    <property type="component" value="Unassembled WGS sequence"/>
</dbReference>
<sequence length="381" mass="40310">MTRSAAIQIGPALLALLGPRAAKAAELSAADWEQLDALASDHRLQPHLHARTTRGEIGTEVPAVIAARWRDAHRSNAIAMLAQRRDLLLAGQVLGAAGIGAVALKGSALAWRGYPAPAERMMRDIDILVPQAQAPAGYHALRSAGWDAPEMTAGQLETLAQEAKHLPPLRSPSGETLELHAHAWEPLPAPGRFMPPTDDDGLLARAAECKQLGIATLAGEDLLAHLIVHAVYSHRFNNGPLLLADVDYAVAADLPDWPRLRERAIRDGWQRGAQLVLALVDHWRRPGVYAHSGFGDLPDAAILAEAGALLVQDVGARKDITALAALQSGGSGSVRSGAAGQGRSTAGQLGRRAVSLARSMTRAPIRASAAQTARLDRWLAG</sequence>
<comment type="caution">
    <text evidence="2">The sequence shown here is derived from an EMBL/GenBank/DDBJ whole genome shotgun (WGS) entry which is preliminary data.</text>
</comment>
<keyword evidence="1" id="KW-0732">Signal</keyword>
<name>A0A5S3P5M1_9SPHN</name>
<organism evidence="2 3">
    <name type="scientific">Qipengyuania marisflavi</name>
    <dbReference type="NCBI Taxonomy" id="2486356"/>
    <lineage>
        <taxon>Bacteria</taxon>
        <taxon>Pseudomonadati</taxon>
        <taxon>Pseudomonadota</taxon>
        <taxon>Alphaproteobacteria</taxon>
        <taxon>Sphingomonadales</taxon>
        <taxon>Erythrobacteraceae</taxon>
        <taxon>Qipengyuania</taxon>
    </lineage>
</organism>
<dbReference type="Pfam" id="PF14907">
    <property type="entry name" value="NTP_transf_5"/>
    <property type="match status" value="1"/>
</dbReference>
<gene>
    <name evidence="2" type="ORF">FEV51_08665</name>
</gene>
<reference evidence="2 3" key="1">
    <citation type="submission" date="2019-05" db="EMBL/GenBank/DDBJ databases">
        <title>Erythrobacter marisflavi sp. nov., isolated from isolated from water of an estuary environment.</title>
        <authorList>
            <person name="Yoon J.-H."/>
        </authorList>
    </citation>
    <scope>NUCLEOTIDE SEQUENCE [LARGE SCALE GENOMIC DNA]</scope>
    <source>
        <strain evidence="2 3">KEM-5</strain>
    </source>
</reference>
<proteinExistence type="predicted"/>
<evidence type="ECO:0000256" key="1">
    <source>
        <dbReference type="SAM" id="SignalP"/>
    </source>
</evidence>
<evidence type="ECO:0000313" key="3">
    <source>
        <dbReference type="Proteomes" id="UP000309668"/>
    </source>
</evidence>